<evidence type="ECO:0000313" key="3">
    <source>
        <dbReference type="Proteomes" id="UP000490386"/>
    </source>
</evidence>
<evidence type="ECO:0000313" key="2">
    <source>
        <dbReference type="EMBL" id="KAB1639877.1"/>
    </source>
</evidence>
<dbReference type="OrthoDB" id="9990008at2"/>
<dbReference type="RefSeq" id="WP_151423018.1">
    <property type="nucleotide sequence ID" value="NZ_WBJX01000001.1"/>
</dbReference>
<organism evidence="2 3">
    <name type="scientific">Pseudoclavibacter terrae</name>
    <dbReference type="NCBI Taxonomy" id="1530195"/>
    <lineage>
        <taxon>Bacteria</taxon>
        <taxon>Bacillati</taxon>
        <taxon>Actinomycetota</taxon>
        <taxon>Actinomycetes</taxon>
        <taxon>Micrococcales</taxon>
        <taxon>Microbacteriaceae</taxon>
        <taxon>Pseudoclavibacter</taxon>
    </lineage>
</organism>
<proteinExistence type="predicted"/>
<keyword evidence="1" id="KW-0472">Membrane</keyword>
<name>A0A7J5B6W8_9MICO</name>
<keyword evidence="1" id="KW-0812">Transmembrane</keyword>
<protein>
    <submittedName>
        <fullName evidence="2">Uncharacterized protein</fullName>
    </submittedName>
</protein>
<feature type="transmembrane region" description="Helical" evidence="1">
    <location>
        <begin position="12"/>
        <end position="34"/>
    </location>
</feature>
<dbReference type="EMBL" id="WBJX01000001">
    <property type="protein sequence ID" value="KAB1639877.1"/>
    <property type="molecule type" value="Genomic_DNA"/>
</dbReference>
<keyword evidence="3" id="KW-1185">Reference proteome</keyword>
<gene>
    <name evidence="2" type="ORF">F8O03_06090</name>
</gene>
<dbReference type="Proteomes" id="UP000490386">
    <property type="component" value="Unassembled WGS sequence"/>
</dbReference>
<comment type="caution">
    <text evidence="2">The sequence shown here is derived from an EMBL/GenBank/DDBJ whole genome shotgun (WGS) entry which is preliminary data.</text>
</comment>
<accession>A0A7J5B6W8</accession>
<sequence>MDWIAWFDEWGTRVAVLLGLIATGLAIYSSVVAIRAKRDVGFRRAWIVTSGPSRDDSNNLHITIRNTTRDHARVIAADEAVNYFVITSPVDIEPDATYTFAATQPLTLLRIKWTRPGSDKVHTYAYRAARTPWKQRLSEAWRALSDSSRPR</sequence>
<dbReference type="AlphaFoldDB" id="A0A7J5B6W8"/>
<reference evidence="2 3" key="1">
    <citation type="submission" date="2019-09" db="EMBL/GenBank/DDBJ databases">
        <title>Phylogeny of genus Pseudoclavibacter and closely related genus.</title>
        <authorList>
            <person name="Li Y."/>
        </authorList>
    </citation>
    <scope>NUCLEOTIDE SEQUENCE [LARGE SCALE GENOMIC DNA]</scope>
    <source>
        <strain evidence="2 3">THG-MD12</strain>
    </source>
</reference>
<keyword evidence="1" id="KW-1133">Transmembrane helix</keyword>
<evidence type="ECO:0000256" key="1">
    <source>
        <dbReference type="SAM" id="Phobius"/>
    </source>
</evidence>